<comment type="similarity">
    <text evidence="2 4">Belongs to the trans-sulfuration enzymes family.</text>
</comment>
<dbReference type="InterPro" id="IPR054542">
    <property type="entry name" value="Cys_met_metab_PP"/>
</dbReference>
<dbReference type="SUPFAM" id="SSF53383">
    <property type="entry name" value="PLP-dependent transferases"/>
    <property type="match status" value="1"/>
</dbReference>
<dbReference type="InterPro" id="IPR015422">
    <property type="entry name" value="PyrdxlP-dep_Trfase_small"/>
</dbReference>
<evidence type="ECO:0000256" key="2">
    <source>
        <dbReference type="ARBA" id="ARBA00009077"/>
    </source>
</evidence>
<dbReference type="CDD" id="cd00614">
    <property type="entry name" value="CGS_like"/>
    <property type="match status" value="1"/>
</dbReference>
<dbReference type="Proteomes" id="UP001652409">
    <property type="component" value="Unassembled WGS sequence"/>
</dbReference>
<evidence type="ECO:0000256" key="3">
    <source>
        <dbReference type="ARBA" id="ARBA00022898"/>
    </source>
</evidence>
<dbReference type="PIRSF" id="PIRSF001434">
    <property type="entry name" value="CGS"/>
    <property type="match status" value="1"/>
</dbReference>
<dbReference type="InterPro" id="IPR000277">
    <property type="entry name" value="Cys/Met-Metab_PyrdxlP-dep_enz"/>
</dbReference>
<dbReference type="InterPro" id="IPR015424">
    <property type="entry name" value="PyrdxlP-dep_Trfase"/>
</dbReference>
<comment type="cofactor">
    <cofactor evidence="1 4">
        <name>pyridoxal 5'-phosphate</name>
        <dbReference type="ChEBI" id="CHEBI:597326"/>
    </cofactor>
</comment>
<keyword evidence="5" id="KW-0032">Aminotransferase</keyword>
<comment type="caution">
    <text evidence="5">The sequence shown here is derived from an EMBL/GenBank/DDBJ whole genome shotgun (WGS) entry which is preliminary data.</text>
</comment>
<dbReference type="PANTHER" id="PTHR11808:SF90">
    <property type="entry name" value="CYSTATHIONINE GAMMA-SYNTHASE"/>
    <property type="match status" value="1"/>
</dbReference>
<dbReference type="InterPro" id="IPR015421">
    <property type="entry name" value="PyrdxlP-dep_Trfase_major"/>
</dbReference>
<keyword evidence="5" id="KW-0808">Transferase</keyword>
<dbReference type="Pfam" id="PF01053">
    <property type="entry name" value="Cys_Met_Meta_PP"/>
    <property type="match status" value="1"/>
</dbReference>
<gene>
    <name evidence="5" type="ORF">OCV61_16770</name>
</gene>
<evidence type="ECO:0000313" key="6">
    <source>
        <dbReference type="Proteomes" id="UP001652409"/>
    </source>
</evidence>
<evidence type="ECO:0000256" key="4">
    <source>
        <dbReference type="RuleBase" id="RU362118"/>
    </source>
</evidence>
<dbReference type="Gene3D" id="3.40.640.10">
    <property type="entry name" value="Type I PLP-dependent aspartate aminotransferase-like (Major domain)"/>
    <property type="match status" value="1"/>
</dbReference>
<dbReference type="PANTHER" id="PTHR11808">
    <property type="entry name" value="TRANS-SULFURATION ENZYME FAMILY MEMBER"/>
    <property type="match status" value="1"/>
</dbReference>
<dbReference type="EMBL" id="JAOQJL010000048">
    <property type="protein sequence ID" value="MCU6767023.1"/>
    <property type="molecule type" value="Genomic_DNA"/>
</dbReference>
<evidence type="ECO:0000313" key="5">
    <source>
        <dbReference type="EMBL" id="MCU6767023.1"/>
    </source>
</evidence>
<evidence type="ECO:0000256" key="1">
    <source>
        <dbReference type="ARBA" id="ARBA00001933"/>
    </source>
</evidence>
<keyword evidence="3 4" id="KW-0663">Pyridoxal phosphate</keyword>
<dbReference type="PROSITE" id="PS00868">
    <property type="entry name" value="CYS_MET_METAB_PP"/>
    <property type="match status" value="1"/>
</dbReference>
<dbReference type="RefSeq" id="WP_158422751.1">
    <property type="nucleotide sequence ID" value="NZ_JAOQJL010000048.1"/>
</dbReference>
<accession>A0ABT2TXP9</accession>
<keyword evidence="6" id="KW-1185">Reference proteome</keyword>
<name>A0ABT2TXP9_9FIRM</name>
<protein>
    <submittedName>
        <fullName evidence="5">PLP-dependent aspartate aminotransferase family protein</fullName>
    </submittedName>
</protein>
<proteinExistence type="inferred from homology"/>
<organism evidence="5 6">
    <name type="scientific">Blautia ammoniilytica</name>
    <dbReference type="NCBI Taxonomy" id="2981782"/>
    <lineage>
        <taxon>Bacteria</taxon>
        <taxon>Bacillati</taxon>
        <taxon>Bacillota</taxon>
        <taxon>Clostridia</taxon>
        <taxon>Lachnospirales</taxon>
        <taxon>Lachnospiraceae</taxon>
        <taxon>Blautia</taxon>
    </lineage>
</organism>
<reference evidence="5 6" key="1">
    <citation type="journal article" date="2021" name="ISME Commun">
        <title>Automated analysis of genomic sequences facilitates high-throughput and comprehensive description of bacteria.</title>
        <authorList>
            <person name="Hitch T.C.A."/>
        </authorList>
    </citation>
    <scope>NUCLEOTIDE SEQUENCE [LARGE SCALE GENOMIC DNA]</scope>
    <source>
        <strain evidence="5 6">Sanger_23</strain>
    </source>
</reference>
<sequence length="392" mass="43774">MAREIETKCLHLEEEEGCCNNYGSISYPIYQTATYAHEGVGRSTGFDYSRLQNPTREHLEKVVASLENGIDALAFSSGMAAISLLMEIFKPGDHLIADADLYGGSIRLFDHVSSKNGISFSRVDCHKVNVEDYIQENTKAIYIETPTNPMMNVTDIQELSKIARKHDLLLIVDNTFLSPYFQNPLDLGADIVVHSGTKYLGGHNDTLAGFLITNREDISEKFRFLIKTTGAGLAPLDSWLLLRGIKTLGVRMDRAQENAIAIAHWLKKQKAVTKVIYPGLPEHPGYEIMKKQARGFGAMLTFQLESKEFALAILENVRMIKFAESLGGVETLITYPTTQTHADVPKEIREKNGITEATLRLSVGIENIKDLIAELEKVFKETEGELYAREKS</sequence>
<dbReference type="Gene3D" id="3.90.1150.10">
    <property type="entry name" value="Aspartate Aminotransferase, domain 1"/>
    <property type="match status" value="1"/>
</dbReference>
<dbReference type="GO" id="GO:0008483">
    <property type="term" value="F:transaminase activity"/>
    <property type="evidence" value="ECO:0007669"/>
    <property type="project" value="UniProtKB-KW"/>
</dbReference>